<dbReference type="GO" id="GO:0009968">
    <property type="term" value="P:negative regulation of signal transduction"/>
    <property type="evidence" value="ECO:0007669"/>
    <property type="project" value="UniProtKB-KW"/>
</dbReference>
<dbReference type="GO" id="GO:0005737">
    <property type="term" value="C:cytoplasm"/>
    <property type="evidence" value="ECO:0007669"/>
    <property type="project" value="TreeGrafter"/>
</dbReference>
<dbReference type="InterPro" id="IPR047017">
    <property type="entry name" value="RGS6/7/9/11_DHEX_sf"/>
</dbReference>
<dbReference type="FunFam" id="1.10.167.10:FF:000001">
    <property type="entry name" value="Putative regulator of g-protein signaling 12"/>
    <property type="match status" value="1"/>
</dbReference>
<evidence type="ECO:0000313" key="6">
    <source>
        <dbReference type="Proteomes" id="UP000594262"/>
    </source>
</evidence>
<dbReference type="Proteomes" id="UP000594262">
    <property type="component" value="Unplaced"/>
</dbReference>
<dbReference type="GeneID" id="136808235"/>
<dbReference type="OrthoDB" id="196547at2759"/>
<dbReference type="SMART" id="SM00049">
    <property type="entry name" value="DEP"/>
    <property type="match status" value="1"/>
</dbReference>
<protein>
    <submittedName>
        <fullName evidence="5">Uncharacterized protein</fullName>
    </submittedName>
</protein>
<keyword evidence="1" id="KW-0734">Signal transduction inhibitor</keyword>
<organism evidence="5 6">
    <name type="scientific">Clytia hemisphaerica</name>
    <dbReference type="NCBI Taxonomy" id="252671"/>
    <lineage>
        <taxon>Eukaryota</taxon>
        <taxon>Metazoa</taxon>
        <taxon>Cnidaria</taxon>
        <taxon>Hydrozoa</taxon>
        <taxon>Hydroidolina</taxon>
        <taxon>Leptothecata</taxon>
        <taxon>Obeliida</taxon>
        <taxon>Clytiidae</taxon>
        <taxon>Clytia</taxon>
    </lineage>
</organism>
<dbReference type="GO" id="GO:0005096">
    <property type="term" value="F:GTPase activator activity"/>
    <property type="evidence" value="ECO:0007669"/>
    <property type="project" value="TreeGrafter"/>
</dbReference>
<dbReference type="InterPro" id="IPR047016">
    <property type="entry name" value="RGS6/7/9/11"/>
</dbReference>
<proteinExistence type="predicted"/>
<dbReference type="Gene3D" id="1.10.1240.60">
    <property type="match status" value="1"/>
</dbReference>
<evidence type="ECO:0000259" key="3">
    <source>
        <dbReference type="PROSITE" id="PS50132"/>
    </source>
</evidence>
<dbReference type="PROSITE" id="PS50132">
    <property type="entry name" value="RGS"/>
    <property type="match status" value="1"/>
</dbReference>
<dbReference type="Pfam" id="PF00615">
    <property type="entry name" value="RGS"/>
    <property type="match status" value="1"/>
</dbReference>
<feature type="domain" description="RGS" evidence="3">
    <location>
        <begin position="404"/>
        <end position="515"/>
    </location>
</feature>
<dbReference type="AlphaFoldDB" id="A0A7M5V5B3"/>
<dbReference type="InterPro" id="IPR036390">
    <property type="entry name" value="WH_DNA-bd_sf"/>
</dbReference>
<feature type="region of interest" description="Disordered" evidence="2">
    <location>
        <begin position="17"/>
        <end position="52"/>
    </location>
</feature>
<dbReference type="PANTHER" id="PTHR45746">
    <property type="entry name" value="LP21163P"/>
    <property type="match status" value="1"/>
</dbReference>
<dbReference type="Gene3D" id="1.10.167.10">
    <property type="entry name" value="Regulator of G-protein Signalling 4, domain 2"/>
    <property type="match status" value="1"/>
</dbReference>
<evidence type="ECO:0000313" key="5">
    <source>
        <dbReference type="EnsemblMetazoa" id="CLYHEMP006366.1"/>
    </source>
</evidence>
<feature type="region of interest" description="Disordered" evidence="2">
    <location>
        <begin position="522"/>
        <end position="546"/>
    </location>
</feature>
<dbReference type="PANTHER" id="PTHR45746:SF6">
    <property type="entry name" value="LP21163P"/>
    <property type="match status" value="1"/>
</dbReference>
<reference evidence="5" key="1">
    <citation type="submission" date="2021-01" db="UniProtKB">
        <authorList>
            <consortium name="EnsemblMetazoa"/>
        </authorList>
    </citation>
    <scope>IDENTIFICATION</scope>
</reference>
<dbReference type="Pfam" id="PF00610">
    <property type="entry name" value="DEP"/>
    <property type="match status" value="1"/>
</dbReference>
<feature type="domain" description="DEP" evidence="4">
    <location>
        <begin position="118"/>
        <end position="193"/>
    </location>
</feature>
<dbReference type="SUPFAM" id="SSF48097">
    <property type="entry name" value="Regulator of G-protein signaling, RGS"/>
    <property type="match status" value="1"/>
</dbReference>
<dbReference type="EnsemblMetazoa" id="CLYHEMT006366.1">
    <property type="protein sequence ID" value="CLYHEMP006366.1"/>
    <property type="gene ID" value="CLYHEMG006366"/>
</dbReference>
<evidence type="ECO:0000259" key="4">
    <source>
        <dbReference type="PROSITE" id="PS50186"/>
    </source>
</evidence>
<dbReference type="RefSeq" id="XP_066920870.1">
    <property type="nucleotide sequence ID" value="XM_067064769.1"/>
</dbReference>
<evidence type="ECO:0000256" key="1">
    <source>
        <dbReference type="ARBA" id="ARBA00022700"/>
    </source>
</evidence>
<dbReference type="InterPro" id="IPR036305">
    <property type="entry name" value="RGS_sf"/>
</dbReference>
<feature type="region of interest" description="Disordered" evidence="2">
    <location>
        <begin position="374"/>
        <end position="395"/>
    </location>
</feature>
<keyword evidence="6" id="KW-1185">Reference proteome</keyword>
<dbReference type="GO" id="GO:0035556">
    <property type="term" value="P:intracellular signal transduction"/>
    <property type="evidence" value="ECO:0007669"/>
    <property type="project" value="InterPro"/>
</dbReference>
<name>A0A7M5V5B3_9CNID</name>
<dbReference type="CDD" id="cd04450">
    <property type="entry name" value="DEP_RGS7-like"/>
    <property type="match status" value="1"/>
</dbReference>
<dbReference type="PRINTS" id="PR01301">
    <property type="entry name" value="RGSPROTEIN"/>
</dbReference>
<dbReference type="InterPro" id="IPR016137">
    <property type="entry name" value="RGS"/>
</dbReference>
<dbReference type="SUPFAM" id="SSF46785">
    <property type="entry name" value="Winged helix' DNA-binding domain"/>
    <property type="match status" value="1"/>
</dbReference>
<dbReference type="InterPro" id="IPR044926">
    <property type="entry name" value="RGS_subdomain_2"/>
</dbReference>
<dbReference type="SMART" id="SM00315">
    <property type="entry name" value="RGS"/>
    <property type="match status" value="1"/>
</dbReference>
<accession>A0A7M5V5B3</accession>
<evidence type="ECO:0000256" key="2">
    <source>
        <dbReference type="SAM" id="MobiDB-lite"/>
    </source>
</evidence>
<dbReference type="InterPro" id="IPR000591">
    <property type="entry name" value="DEP_dom"/>
</dbReference>
<dbReference type="Gene3D" id="1.10.10.10">
    <property type="entry name" value="Winged helix-like DNA-binding domain superfamily/Winged helix DNA-binding domain"/>
    <property type="match status" value="1"/>
</dbReference>
<dbReference type="GO" id="GO:0008277">
    <property type="term" value="P:regulation of G protein-coupled receptor signaling pathway"/>
    <property type="evidence" value="ECO:0007669"/>
    <property type="project" value="InterPro"/>
</dbReference>
<dbReference type="InterPro" id="IPR036388">
    <property type="entry name" value="WH-like_DNA-bd_sf"/>
</dbReference>
<dbReference type="PROSITE" id="PS50186">
    <property type="entry name" value="DEP"/>
    <property type="match status" value="1"/>
</dbReference>
<sequence>MDQILFLLGDSEMKSLLSTRRNSPTPSRKVSTPGRGYQSPTTSNHKRHKSVPNTAGVTTVWYASVVDELKRREEENKIHTIDEQKAGCEKMGTEWKLDSQLRASLERIEKIVFKLQDSENGVPVTNAKALFHTIPNVCTGADIVTWLKNDLELKTRAEALNVARTIAKYGYIFVASDSKLTVKDDLTHHRFQHEFFWPTKERAISNSDYAVHLCKRLFSNKNRSNLEVYEMDQFTRLQRHLGHKWEHIWVQAEASYKVDKKKSKAEQYVIESQERAFWNLHKPPPYSDYVLAADPLKFKKNATTEAITPLSPDRAASTPSILRRHSVDSLRDDAMKLGTALQKAEAPKAVESLISYCMQYNKFDPLLRQPSTTSSNSAFYTEESNNSNDASRRGSQQVERWAISLEELLRDKEGVLVFLKHLEKEHSSENLRFWLACEEYKACPLKKVPEKAEQIYKEYLSRSAFYQVNLDSKLMVDVEEGMKNPNHFTFRAAQHEIFRLMRSDSYPRFLKSENFVMLSKEANSPSHKGQEKKGILSILTSPQHKV</sequence>
<dbReference type="Pfam" id="PF18148">
    <property type="entry name" value="RGS_DHEX"/>
    <property type="match status" value="1"/>
</dbReference>
<feature type="compositionally biased region" description="Polar residues" evidence="2">
    <location>
        <begin position="17"/>
        <end position="30"/>
    </location>
</feature>
<dbReference type="InterPro" id="IPR040759">
    <property type="entry name" value="RGS_DHEX"/>
</dbReference>